<name>A0ABR9JJ41_9ACTN</name>
<evidence type="ECO:0000256" key="4">
    <source>
        <dbReference type="PROSITE-ProRule" id="PRU00335"/>
    </source>
</evidence>
<dbReference type="InterPro" id="IPR025996">
    <property type="entry name" value="MT1864/Rv1816-like_C"/>
</dbReference>
<dbReference type="SUPFAM" id="SSF48498">
    <property type="entry name" value="Tetracyclin repressor-like, C-terminal domain"/>
    <property type="match status" value="1"/>
</dbReference>
<dbReference type="SUPFAM" id="SSF46689">
    <property type="entry name" value="Homeodomain-like"/>
    <property type="match status" value="1"/>
</dbReference>
<dbReference type="Pfam" id="PF00440">
    <property type="entry name" value="TetR_N"/>
    <property type="match status" value="1"/>
</dbReference>
<evidence type="ECO:0000256" key="3">
    <source>
        <dbReference type="ARBA" id="ARBA00023163"/>
    </source>
</evidence>
<dbReference type="EMBL" id="JADBDZ010000001">
    <property type="protein sequence ID" value="MBE1530575.1"/>
    <property type="molecule type" value="Genomic_DNA"/>
</dbReference>
<feature type="DNA-binding region" description="H-T-H motif" evidence="4">
    <location>
        <begin position="36"/>
        <end position="55"/>
    </location>
</feature>
<organism evidence="6 7">
    <name type="scientific">Actinomadura algeriensis</name>
    <dbReference type="NCBI Taxonomy" id="1679523"/>
    <lineage>
        <taxon>Bacteria</taxon>
        <taxon>Bacillati</taxon>
        <taxon>Actinomycetota</taxon>
        <taxon>Actinomycetes</taxon>
        <taxon>Streptosporangiales</taxon>
        <taxon>Thermomonosporaceae</taxon>
        <taxon>Actinomadura</taxon>
    </lineage>
</organism>
<feature type="domain" description="HTH tetR-type" evidence="5">
    <location>
        <begin position="13"/>
        <end position="73"/>
    </location>
</feature>
<dbReference type="Pfam" id="PF13305">
    <property type="entry name" value="TetR_C_33"/>
    <property type="match status" value="1"/>
</dbReference>
<comment type="caution">
    <text evidence="6">The sequence shown here is derived from an EMBL/GenBank/DDBJ whole genome shotgun (WGS) entry which is preliminary data.</text>
</comment>
<evidence type="ECO:0000259" key="5">
    <source>
        <dbReference type="PROSITE" id="PS50977"/>
    </source>
</evidence>
<dbReference type="RefSeq" id="WP_192757565.1">
    <property type="nucleotide sequence ID" value="NZ_JADBDZ010000001.1"/>
</dbReference>
<dbReference type="InterPro" id="IPR050109">
    <property type="entry name" value="HTH-type_TetR-like_transc_reg"/>
</dbReference>
<keyword evidence="2 4" id="KW-0238">DNA-binding</keyword>
<keyword evidence="7" id="KW-1185">Reference proteome</keyword>
<proteinExistence type="predicted"/>
<evidence type="ECO:0000313" key="7">
    <source>
        <dbReference type="Proteomes" id="UP000627838"/>
    </source>
</evidence>
<evidence type="ECO:0000313" key="6">
    <source>
        <dbReference type="EMBL" id="MBE1530575.1"/>
    </source>
</evidence>
<dbReference type="InterPro" id="IPR036271">
    <property type="entry name" value="Tet_transcr_reg_TetR-rel_C_sf"/>
</dbReference>
<accession>A0ABR9JJ41</accession>
<dbReference type="InterPro" id="IPR001647">
    <property type="entry name" value="HTH_TetR"/>
</dbReference>
<dbReference type="Proteomes" id="UP000627838">
    <property type="component" value="Unassembled WGS sequence"/>
</dbReference>
<protein>
    <submittedName>
        <fullName evidence="6">AcrR family transcriptional regulator</fullName>
    </submittedName>
</protein>
<evidence type="ECO:0000256" key="2">
    <source>
        <dbReference type="ARBA" id="ARBA00023125"/>
    </source>
</evidence>
<keyword evidence="1" id="KW-0805">Transcription regulation</keyword>
<evidence type="ECO:0000256" key="1">
    <source>
        <dbReference type="ARBA" id="ARBA00023015"/>
    </source>
</evidence>
<keyword evidence="3" id="KW-0804">Transcription</keyword>
<dbReference type="PANTHER" id="PTHR30055:SF220">
    <property type="entry name" value="TETR-FAMILY REGULATORY PROTEIN"/>
    <property type="match status" value="1"/>
</dbReference>
<dbReference type="InterPro" id="IPR009057">
    <property type="entry name" value="Homeodomain-like_sf"/>
</dbReference>
<reference evidence="6 7" key="1">
    <citation type="submission" date="2020-10" db="EMBL/GenBank/DDBJ databases">
        <title>Sequencing the genomes of 1000 actinobacteria strains.</title>
        <authorList>
            <person name="Klenk H.-P."/>
        </authorList>
    </citation>
    <scope>NUCLEOTIDE SEQUENCE [LARGE SCALE GENOMIC DNA]</scope>
    <source>
        <strain evidence="6 7">DSM 46744</strain>
    </source>
</reference>
<dbReference type="PANTHER" id="PTHR30055">
    <property type="entry name" value="HTH-TYPE TRANSCRIPTIONAL REGULATOR RUTR"/>
    <property type="match status" value="1"/>
</dbReference>
<dbReference type="Gene3D" id="1.10.357.10">
    <property type="entry name" value="Tetracycline Repressor, domain 2"/>
    <property type="match status" value="1"/>
</dbReference>
<gene>
    <name evidence="6" type="ORF">H4W34_000408</name>
</gene>
<sequence length="201" mass="21290">MPGVSEERPYHHGNLRAALLDAAGRGLRERGADGLSLRDLAREVGVSHAAPRRHFPDRQALLDALAEDGFAHLDTALRAALAGAGEGFSARVRAAMTAYIRFATENAALLEVMYAGKHRPGATRLVEAARAPFGMMADLITEGQEQGALPAGDPERVGLVLFATMQGIASLINGDLVPPDMLDDLVETTVEQFVGGTRPQG</sequence>
<dbReference type="PROSITE" id="PS50977">
    <property type="entry name" value="HTH_TETR_2"/>
    <property type="match status" value="1"/>
</dbReference>